<feature type="domain" description="Dinitrogenase iron-molybdenum cofactor biosynthesis" evidence="1">
    <location>
        <begin position="13"/>
        <end position="101"/>
    </location>
</feature>
<evidence type="ECO:0000313" key="3">
    <source>
        <dbReference type="Proteomes" id="UP000053091"/>
    </source>
</evidence>
<dbReference type="STRING" id="1678841.TBC1_111794"/>
<protein>
    <submittedName>
        <fullName evidence="2">Predicted Fe-Mo cluster-binding protein, NifX family</fullName>
    </submittedName>
</protein>
<dbReference type="PANTHER" id="PTHR42983:SF1">
    <property type="entry name" value="IRON-MOLYBDENUM PROTEIN"/>
    <property type="match status" value="1"/>
</dbReference>
<dbReference type="InterPro" id="IPR036105">
    <property type="entry name" value="DiNase_FeMo-co_biosyn_sf"/>
</dbReference>
<keyword evidence="3" id="KW-1185">Reference proteome</keyword>
<gene>
    <name evidence="2" type="ORF">TBC1_111794</name>
</gene>
<accession>A0A0S7C2J7</accession>
<dbReference type="Pfam" id="PF02579">
    <property type="entry name" value="Nitro_FeMo-Co"/>
    <property type="match status" value="1"/>
</dbReference>
<dbReference type="PANTHER" id="PTHR42983">
    <property type="entry name" value="DINITROGENASE IRON-MOLYBDENUM COFACTOR PROTEIN-RELATED"/>
    <property type="match status" value="1"/>
</dbReference>
<dbReference type="RefSeq" id="WP_062041070.1">
    <property type="nucleotide sequence ID" value="NZ_DF968182.1"/>
</dbReference>
<evidence type="ECO:0000259" key="1">
    <source>
        <dbReference type="Pfam" id="PF02579"/>
    </source>
</evidence>
<dbReference type="AlphaFoldDB" id="A0A0S7C2J7"/>
<sequence length="108" mass="11831">MKIAITSTGNSPESLLDHRFGRCAFFVVYDTESGATEFIPNPHKNAEDSAGPASVQMITSRKVNKIVSGEFGAKIKETLDSMKIQLIVLRKPGITIGRIIEMLNHANE</sequence>
<dbReference type="Proteomes" id="UP000053091">
    <property type="component" value="Unassembled WGS sequence"/>
</dbReference>
<dbReference type="OrthoDB" id="9807451at2"/>
<proteinExistence type="predicted"/>
<reference evidence="2" key="1">
    <citation type="journal article" date="2015" name="Genome Announc.">
        <title>Draft Genome Sequence of Bacteroidales Strain TBC1, a Novel Isolate from a Methanogenic Wastewater Treatment System.</title>
        <authorList>
            <person name="Tourlousse D.M."/>
            <person name="Matsuura N."/>
            <person name="Sun L."/>
            <person name="Toyonaga M."/>
            <person name="Kuroda K."/>
            <person name="Ohashi A."/>
            <person name="Cruz R."/>
            <person name="Yamaguchi T."/>
            <person name="Sekiguchi Y."/>
        </authorList>
    </citation>
    <scope>NUCLEOTIDE SEQUENCE [LARGE SCALE GENOMIC DNA]</scope>
    <source>
        <strain evidence="2">TBC1</strain>
    </source>
</reference>
<name>A0A0S7C2J7_9BACT</name>
<organism evidence="2">
    <name type="scientific">Lentimicrobium saccharophilum</name>
    <dbReference type="NCBI Taxonomy" id="1678841"/>
    <lineage>
        <taxon>Bacteria</taxon>
        <taxon>Pseudomonadati</taxon>
        <taxon>Bacteroidota</taxon>
        <taxon>Bacteroidia</taxon>
        <taxon>Bacteroidales</taxon>
        <taxon>Lentimicrobiaceae</taxon>
        <taxon>Lentimicrobium</taxon>
    </lineage>
</organism>
<dbReference type="EMBL" id="DF968182">
    <property type="protein sequence ID" value="GAP43638.1"/>
    <property type="molecule type" value="Genomic_DNA"/>
</dbReference>
<evidence type="ECO:0000313" key="2">
    <source>
        <dbReference type="EMBL" id="GAP43638.1"/>
    </source>
</evidence>
<dbReference type="Gene3D" id="3.30.420.130">
    <property type="entry name" value="Dinitrogenase iron-molybdenum cofactor biosynthesis domain"/>
    <property type="match status" value="1"/>
</dbReference>
<dbReference type="SUPFAM" id="SSF53146">
    <property type="entry name" value="Nitrogenase accessory factor-like"/>
    <property type="match status" value="1"/>
</dbReference>
<dbReference type="InterPro" id="IPR003731">
    <property type="entry name" value="Di-Nase_FeMo-co_biosynth"/>
</dbReference>